<name>A0A9W6U4N7_9STRA</name>
<comment type="caution">
    <text evidence="1">The sequence shown here is derived from an EMBL/GenBank/DDBJ whole genome shotgun (WGS) entry which is preliminary data.</text>
</comment>
<dbReference type="Pfam" id="PF13637">
    <property type="entry name" value="Ank_4"/>
    <property type="match status" value="3"/>
</dbReference>
<evidence type="ECO:0000313" key="2">
    <source>
        <dbReference type="Proteomes" id="UP001165083"/>
    </source>
</evidence>
<dbReference type="Proteomes" id="UP001165083">
    <property type="component" value="Unassembled WGS sequence"/>
</dbReference>
<dbReference type="InterPro" id="IPR002110">
    <property type="entry name" value="Ankyrin_rpt"/>
</dbReference>
<gene>
    <name evidence="1" type="ORF">Plil01_001068400</name>
</gene>
<dbReference type="InterPro" id="IPR036770">
    <property type="entry name" value="Ankyrin_rpt-contain_sf"/>
</dbReference>
<dbReference type="PANTHER" id="PTHR46586">
    <property type="entry name" value="ANKYRIN REPEAT-CONTAINING PROTEIN"/>
    <property type="match status" value="1"/>
</dbReference>
<dbReference type="EMBL" id="BSXW01000573">
    <property type="protein sequence ID" value="GMF25805.1"/>
    <property type="molecule type" value="Genomic_DNA"/>
</dbReference>
<dbReference type="Gene3D" id="1.25.40.20">
    <property type="entry name" value="Ankyrin repeat-containing domain"/>
    <property type="match status" value="4"/>
</dbReference>
<evidence type="ECO:0000313" key="1">
    <source>
        <dbReference type="EMBL" id="GMF25805.1"/>
    </source>
</evidence>
<organism evidence="1 2">
    <name type="scientific">Phytophthora lilii</name>
    <dbReference type="NCBI Taxonomy" id="2077276"/>
    <lineage>
        <taxon>Eukaryota</taxon>
        <taxon>Sar</taxon>
        <taxon>Stramenopiles</taxon>
        <taxon>Oomycota</taxon>
        <taxon>Peronosporomycetes</taxon>
        <taxon>Peronosporales</taxon>
        <taxon>Peronosporaceae</taxon>
        <taxon>Phytophthora</taxon>
    </lineage>
</organism>
<sequence>MARPLTSALLVLHAQPLDSTSLHHLGLLISSFLGPSANLSLSDAVSVGSIELLDWMSSSCLSADQRPPGWALHNYLRSEPHYYQWQLWKSVPVDVVEESAKQGNLQILQFLLEHDAARYRRHKRRAIQVSGGIIPYESVPQVPAKMRGDGIVVHWDGRSILLAIDNNHPEVAQWLYQNAPHELNRDEVQYAIEYAVRQGAMELAEFLLPRGMTLVDYANDEPHPDVAVMLLNSGYLMKSEEAAAASLRAMICVDRLDLMKQIEQLYSPSPMSSVWARRMVLRHDRRMQARQPSLGGSGPQWARECRWMANEPDPYSAQSSAGQVIETAARNGHLRVLEYFHNLASTDLPVGFTVKPSTRAVVNAWWKRFHDAMSIAAKNGHLTVVQWLHTKHAVSCSSKAMDAAATNGHLEVLRWLHPHRSEDCTTKAMDGAAANGHSEVMQWLHTNSSAGCTTHAVDLAAGRGHLEVLKWLHANRSEGCTIKAVENALQQSNLRALSWLHDHYPQLVLSKGTFCIRAPNQFEVLLFLHKRQPHFFRSDNSSRPGQPDSPSRILRQQQLAQIEIELRVHSLFISLSTTQVEENTLGYKYLQARHLHYSSSSYPTQLPENTTVRLVLHHQAPSDSLEHVGALISSFLGPSPTLSLRWACSFGSLELLDWIWASSCSSPDSRPATWSLHNYLRSEREYYLWQFRKAAEVAAERGVMKWLFAHFNSCFVPVDVVEAAAKNGHLPILKFLLENDAGRHYKHSHTAMVVTSGIVPFESVPKIPEDERGDGIVVHWGGRSMLHSIEHKHVEIARWLYENTPHEMDNDEIRWAVKYSLRVPDMQLALFFLPQGRSIVEFSHDDPHPDMVEELLEAGYTRQDESCAAVAIYMLARVVRLDLMKRIVLLHTPPREKRLVLRDERGVQIRRRAHIEVLQYLHDNDFFYSDNFRDAALVAVRNGHLQKQQWLLDHHFYSSHDFIIEEAARHGHLGIVQFLHSLDMADDIRVLPPFRSIDVAAANGHLPVVEWLHQNRSDGCTVRAMNNAAANGHLEVVKWLHANRREGCTVRAMDKAASNDHLKVVEWLHHNRSEGCTTKAMDLAAANGHLKVLKWLYANRTEGCTMKAFEKAVSNSHLRVAWWMHAHFPTWNPSVDTLQIHEPNPFDILLLLDKLYPQLYDMDDSDQPVLVTVTEPGDGHALAWMRERYSVIVDIH</sequence>
<dbReference type="PANTHER" id="PTHR46586:SF3">
    <property type="entry name" value="ANKYRIN REPEAT-CONTAINING PROTEIN"/>
    <property type="match status" value="1"/>
</dbReference>
<accession>A0A9W6U4N7</accession>
<protein>
    <submittedName>
        <fullName evidence="1">Unnamed protein product</fullName>
    </submittedName>
</protein>
<dbReference type="AlphaFoldDB" id="A0A9W6U4N7"/>
<keyword evidence="2" id="KW-1185">Reference proteome</keyword>
<dbReference type="OrthoDB" id="113540at2759"/>
<dbReference type="InterPro" id="IPR052050">
    <property type="entry name" value="SecEffector_AnkRepeat"/>
</dbReference>
<dbReference type="SUPFAM" id="SSF140860">
    <property type="entry name" value="Pseudo ankyrin repeat-like"/>
    <property type="match status" value="2"/>
</dbReference>
<proteinExistence type="predicted"/>
<reference evidence="1" key="1">
    <citation type="submission" date="2023-04" db="EMBL/GenBank/DDBJ databases">
        <title>Phytophthora lilii NBRC 32176.</title>
        <authorList>
            <person name="Ichikawa N."/>
            <person name="Sato H."/>
            <person name="Tonouchi N."/>
        </authorList>
    </citation>
    <scope>NUCLEOTIDE SEQUENCE</scope>
    <source>
        <strain evidence="1">NBRC 32176</strain>
    </source>
</reference>
<dbReference type="SUPFAM" id="SSF48403">
    <property type="entry name" value="Ankyrin repeat"/>
    <property type="match status" value="2"/>
</dbReference>